<evidence type="ECO:0000313" key="5">
    <source>
        <dbReference type="EMBL" id="GMA42029.1"/>
    </source>
</evidence>
<feature type="domain" description="ABC transporter" evidence="4">
    <location>
        <begin position="3"/>
        <end position="235"/>
    </location>
</feature>
<accession>A0ABQ6IZ84</accession>
<organism evidence="5 6">
    <name type="scientific">Mobilicoccus caccae</name>
    <dbReference type="NCBI Taxonomy" id="1859295"/>
    <lineage>
        <taxon>Bacteria</taxon>
        <taxon>Bacillati</taxon>
        <taxon>Actinomycetota</taxon>
        <taxon>Actinomycetes</taxon>
        <taxon>Micrococcales</taxon>
        <taxon>Dermatophilaceae</taxon>
        <taxon>Mobilicoccus</taxon>
    </lineage>
</organism>
<evidence type="ECO:0000256" key="3">
    <source>
        <dbReference type="SAM" id="MobiDB-lite"/>
    </source>
</evidence>
<dbReference type="PROSITE" id="PS50893">
    <property type="entry name" value="ABC_TRANSPORTER_2"/>
    <property type="match status" value="1"/>
</dbReference>
<gene>
    <name evidence="5" type="ORF">GCM10025883_40740</name>
</gene>
<dbReference type="Proteomes" id="UP001157126">
    <property type="component" value="Unassembled WGS sequence"/>
</dbReference>
<dbReference type="PROSITE" id="PS00211">
    <property type="entry name" value="ABC_TRANSPORTER_1"/>
    <property type="match status" value="1"/>
</dbReference>
<dbReference type="SMART" id="SM00382">
    <property type="entry name" value="AAA"/>
    <property type="match status" value="1"/>
</dbReference>
<dbReference type="InterPro" id="IPR017871">
    <property type="entry name" value="ABC_transporter-like_CS"/>
</dbReference>
<evidence type="ECO:0000256" key="1">
    <source>
        <dbReference type="ARBA" id="ARBA00022741"/>
    </source>
</evidence>
<keyword evidence="2" id="KW-0067">ATP-binding</keyword>
<dbReference type="InterPro" id="IPR003439">
    <property type="entry name" value="ABC_transporter-like_ATP-bd"/>
</dbReference>
<evidence type="ECO:0000313" key="6">
    <source>
        <dbReference type="Proteomes" id="UP001157126"/>
    </source>
</evidence>
<dbReference type="Pfam" id="PF00005">
    <property type="entry name" value="ABC_tran"/>
    <property type="match status" value="1"/>
</dbReference>
<comment type="caution">
    <text evidence="5">The sequence shown here is derived from an EMBL/GenBank/DDBJ whole genome shotgun (WGS) entry which is preliminary data.</text>
</comment>
<dbReference type="SUPFAM" id="SSF52540">
    <property type="entry name" value="P-loop containing nucleoside triphosphate hydrolases"/>
    <property type="match status" value="1"/>
</dbReference>
<dbReference type="Gene3D" id="3.40.50.300">
    <property type="entry name" value="P-loop containing nucleotide triphosphate hydrolases"/>
    <property type="match status" value="1"/>
</dbReference>
<proteinExistence type="predicted"/>
<keyword evidence="6" id="KW-1185">Reference proteome</keyword>
<feature type="region of interest" description="Disordered" evidence="3">
    <location>
        <begin position="250"/>
        <end position="271"/>
    </location>
</feature>
<keyword evidence="1" id="KW-0547">Nucleotide-binding</keyword>
<reference evidence="6" key="1">
    <citation type="journal article" date="2019" name="Int. J. Syst. Evol. Microbiol.">
        <title>The Global Catalogue of Microorganisms (GCM) 10K type strain sequencing project: providing services to taxonomists for standard genome sequencing and annotation.</title>
        <authorList>
            <consortium name="The Broad Institute Genomics Platform"/>
            <consortium name="The Broad Institute Genome Sequencing Center for Infectious Disease"/>
            <person name="Wu L."/>
            <person name="Ma J."/>
        </authorList>
    </citation>
    <scope>NUCLEOTIDE SEQUENCE [LARGE SCALE GENOMIC DNA]</scope>
    <source>
        <strain evidence="6">NBRC 113072</strain>
    </source>
</reference>
<evidence type="ECO:0000259" key="4">
    <source>
        <dbReference type="PROSITE" id="PS50893"/>
    </source>
</evidence>
<sequence>MELRIASLHVELGGTRIVDGVDLTVPSGCVVGLIGANGSGKSTLLRTAYRVHRPQSGQVLVGGDDVHRLSPGEAARRIAVMAQEISTEFPLTALDVALLGRVPLQRGFGADSPADLELAHAALAEVGASPLAKRAFPSLSGGEKQRVLLARALTQQAPVMILDEPTNHADVGFQHELLHLVTQRGATVLAALHDVNLALAYCDRAAVLHHGRIRAEGPVAQVLTTDLVDDVLRVSSRALTDPRGGVVMSFRRTAPSPSPAIPRTTSTQETS</sequence>
<evidence type="ECO:0000256" key="2">
    <source>
        <dbReference type="ARBA" id="ARBA00022840"/>
    </source>
</evidence>
<dbReference type="PANTHER" id="PTHR42794">
    <property type="entry name" value="HEMIN IMPORT ATP-BINDING PROTEIN HMUV"/>
    <property type="match status" value="1"/>
</dbReference>
<protein>
    <submittedName>
        <fullName evidence="5">ABC transporter ATPase</fullName>
    </submittedName>
</protein>
<dbReference type="CDD" id="cd03214">
    <property type="entry name" value="ABC_Iron-Siderophores_B12_Hemin"/>
    <property type="match status" value="1"/>
</dbReference>
<dbReference type="RefSeq" id="WP_284305493.1">
    <property type="nucleotide sequence ID" value="NZ_BSUO01000001.1"/>
</dbReference>
<dbReference type="EMBL" id="BSUO01000001">
    <property type="protein sequence ID" value="GMA42029.1"/>
    <property type="molecule type" value="Genomic_DNA"/>
</dbReference>
<dbReference type="PANTHER" id="PTHR42794:SF2">
    <property type="entry name" value="ABC TRANSPORTER ATP-BINDING PROTEIN"/>
    <property type="match status" value="1"/>
</dbReference>
<dbReference type="InterPro" id="IPR027417">
    <property type="entry name" value="P-loop_NTPase"/>
</dbReference>
<dbReference type="InterPro" id="IPR003593">
    <property type="entry name" value="AAA+_ATPase"/>
</dbReference>
<name>A0ABQ6IZ84_9MICO</name>